<gene>
    <name evidence="1" type="ORF">SPHINGO391_510213</name>
</gene>
<evidence type="ECO:0000313" key="2">
    <source>
        <dbReference type="Proteomes" id="UP000326857"/>
    </source>
</evidence>
<proteinExistence type="predicted"/>
<name>A0A5E8AG94_9SPHN</name>
<evidence type="ECO:0000313" key="1">
    <source>
        <dbReference type="EMBL" id="VVT30047.1"/>
    </source>
</evidence>
<reference evidence="1 2" key="1">
    <citation type="submission" date="2019-09" db="EMBL/GenBank/DDBJ databases">
        <authorList>
            <person name="Dittami M. S."/>
        </authorList>
    </citation>
    <scope>NUCLEOTIDE SEQUENCE [LARGE SCALE GENOMIC DNA]</scope>
    <source>
        <strain evidence="1">SPHINGO391</strain>
    </source>
</reference>
<accession>A0A5E8AG94</accession>
<dbReference type="AlphaFoldDB" id="A0A5E8AG94"/>
<protein>
    <submittedName>
        <fullName evidence="1">Uncharacterized protein</fullName>
    </submittedName>
</protein>
<dbReference type="EMBL" id="CABVLI010000047">
    <property type="protein sequence ID" value="VVT30047.1"/>
    <property type="molecule type" value="Genomic_DNA"/>
</dbReference>
<organism evidence="1 2">
    <name type="scientific">Sphingomonas aurantiaca</name>
    <dbReference type="NCBI Taxonomy" id="185949"/>
    <lineage>
        <taxon>Bacteria</taxon>
        <taxon>Pseudomonadati</taxon>
        <taxon>Pseudomonadota</taxon>
        <taxon>Alphaproteobacteria</taxon>
        <taxon>Sphingomonadales</taxon>
        <taxon>Sphingomonadaceae</taxon>
        <taxon>Sphingomonas</taxon>
    </lineage>
</organism>
<sequence length="39" mass="4390">MVNRIYKNHPSGEAPLRLEALAEKIRTADAFVFVFVTGK</sequence>
<dbReference type="Proteomes" id="UP000326857">
    <property type="component" value="Unassembled WGS sequence"/>
</dbReference>